<organism evidence="5 6">
    <name type="scientific">Mus caroli</name>
    <name type="common">Ryukyu mouse</name>
    <name type="synonym">Ricefield mouse</name>
    <dbReference type="NCBI Taxonomy" id="10089"/>
    <lineage>
        <taxon>Eukaryota</taxon>
        <taxon>Metazoa</taxon>
        <taxon>Chordata</taxon>
        <taxon>Craniata</taxon>
        <taxon>Vertebrata</taxon>
        <taxon>Euteleostomi</taxon>
        <taxon>Mammalia</taxon>
        <taxon>Eutheria</taxon>
        <taxon>Euarchontoglires</taxon>
        <taxon>Glires</taxon>
        <taxon>Rodentia</taxon>
        <taxon>Myomorpha</taxon>
        <taxon>Muroidea</taxon>
        <taxon>Muridae</taxon>
        <taxon>Murinae</taxon>
        <taxon>Mus</taxon>
        <taxon>Mus</taxon>
    </lineage>
</organism>
<feature type="compositionally biased region" description="Polar residues" evidence="4">
    <location>
        <begin position="883"/>
        <end position="899"/>
    </location>
</feature>
<dbReference type="GeneID" id="110290918"/>
<feature type="compositionally biased region" description="Basic and acidic residues" evidence="4">
    <location>
        <begin position="184"/>
        <end position="197"/>
    </location>
</feature>
<feature type="coiled-coil region" evidence="3">
    <location>
        <begin position="232"/>
        <end position="409"/>
    </location>
</feature>
<dbReference type="InterPro" id="IPR019139">
    <property type="entry name" value="LRRFIP1/2"/>
</dbReference>
<feature type="compositionally biased region" description="Polar residues" evidence="4">
    <location>
        <begin position="908"/>
        <end position="925"/>
    </location>
</feature>
<keyword evidence="2 3" id="KW-0175">Coiled coil</keyword>
<feature type="region of interest" description="Disordered" evidence="4">
    <location>
        <begin position="1"/>
        <end position="23"/>
    </location>
</feature>
<sequence>MDMGTQGSGRKRLPNRERLTAEDDALNQIAREAEARLAAKRAARAEAREIRMKELERQQKEIYQVQKKYYGLDTKWGDIEQWMEDSERYSRRFRRNTSASDEDERLSVGSRGSLRTNGYDGDYCGSQSLSRRSGRASMLDESSLYGARRGSACGSRAPSEYGGHLNSSSRASSRASSARASPVVEERPDKDFAEKGSRNMPSLSAATLASLGGTSSRRGSGDTSISMDTEASIREIKELNELKDQIQDVEGKYMQGLKEMKDSLAEVEEKYKKAMVSNAQLDNEKTNFMYQVDTLKDMLLELEEQLAESQRQYEEKNKEFEREKHAHSILQFQFAEVKEALRQREEMLEEIRQLQQKQAGFIREISDLQETIEWKDKKIGALERQKEFFDSIRSERDDLREETVKLKEELKKHGIILNSEIATNGETSDTVNDVGYQAPTKITKEELNALKSAGEGTLGKAKEVEVKKEIVEKVGQRETLQNSEQEQPKPNTGKDCVDRGVSHPGEKAENQRPAEDSALSPGPLAGAKCEQQVQSQDQENTSDLKHPEQIESHNVTNKSDGRASNSLNSLGGLDSEVPGPTEDWKTDLGKGSSEPCPDYILGQTAEIDKVTCTDSRGTGGNQREDEVQAGDTTVEDQVGTVASGPAKQSKGTENHGENCLKDGLRQSSEKELIQEVAEPEEALVQTPQAGGENTVTEADDAEGRDEKLIQAEAQASPGAPIDQSGHQDTTGPGSTDAQRTPPHAKERKKQGKSEQQAEALDSPQKKTKNKKKKNKKKKAATPAETCRDANEELNCQDPDVGDMEEEERLQVTDKKQASGSPEQKIRAGSREPVEDPQSGSSGKQNKVEEDGPTEGPTDILDQNSPQCEDREISPVGEKGPQCDASQIGSEEGHGTSQHGGQAVENHNLDNSDLSGQLGGFNSESGGQAREEVGNSKSKEDCTMS</sequence>
<name>A0A6P7QZ56_MUSCR</name>
<feature type="compositionally biased region" description="Basic and acidic residues" evidence="4">
    <location>
        <begin position="495"/>
        <end position="515"/>
    </location>
</feature>
<reference evidence="6" key="1">
    <citation type="submission" date="2025-08" db="UniProtKB">
        <authorList>
            <consortium name="RefSeq"/>
        </authorList>
    </citation>
    <scope>IDENTIFICATION</scope>
</reference>
<dbReference type="PANTHER" id="PTHR19212">
    <property type="entry name" value="LEUCINE RICH REPEAT IN FLII INTERACTING PROTEIN"/>
    <property type="match status" value="1"/>
</dbReference>
<accession>A0A6P7QZ56</accession>
<feature type="compositionally biased region" description="Low complexity" evidence="4">
    <location>
        <begin position="167"/>
        <end position="181"/>
    </location>
</feature>
<dbReference type="Pfam" id="PF09738">
    <property type="entry name" value="LRRFIP"/>
    <property type="match status" value="2"/>
</dbReference>
<dbReference type="GO" id="GO:0000981">
    <property type="term" value="F:DNA-binding transcription factor activity, RNA polymerase II-specific"/>
    <property type="evidence" value="ECO:0007669"/>
    <property type="project" value="TreeGrafter"/>
</dbReference>
<feature type="compositionally biased region" description="Low complexity" evidence="4">
    <location>
        <begin position="564"/>
        <end position="573"/>
    </location>
</feature>
<evidence type="ECO:0000256" key="4">
    <source>
        <dbReference type="SAM" id="MobiDB-lite"/>
    </source>
</evidence>
<dbReference type="Proteomes" id="UP000515126">
    <property type="component" value="Chromosome 1"/>
</dbReference>
<feature type="compositionally biased region" description="Polar residues" evidence="4">
    <location>
        <begin position="478"/>
        <end position="490"/>
    </location>
</feature>
<dbReference type="Gene3D" id="1.20.5.4090">
    <property type="match status" value="1"/>
</dbReference>
<feature type="compositionally biased region" description="Basic and acidic residues" evidence="4">
    <location>
        <begin position="823"/>
        <end position="833"/>
    </location>
</feature>
<feature type="compositionally biased region" description="Polar residues" evidence="4">
    <location>
        <begin position="531"/>
        <end position="541"/>
    </location>
</feature>
<evidence type="ECO:0000256" key="3">
    <source>
        <dbReference type="SAM" id="Coils"/>
    </source>
</evidence>
<dbReference type="PANTHER" id="PTHR19212:SF5">
    <property type="entry name" value="LEUCINE-RICH REPEAT FLIGHTLESS-INTERACTING PROTEIN 1"/>
    <property type="match status" value="1"/>
</dbReference>
<dbReference type="CTD" id="9208"/>
<evidence type="ECO:0000313" key="6">
    <source>
        <dbReference type="RefSeq" id="XP_029329945.1"/>
    </source>
</evidence>
<dbReference type="GO" id="GO:0000978">
    <property type="term" value="F:RNA polymerase II cis-regulatory region sequence-specific DNA binding"/>
    <property type="evidence" value="ECO:0007669"/>
    <property type="project" value="TreeGrafter"/>
</dbReference>
<feature type="compositionally biased region" description="Basic and acidic residues" evidence="4">
    <location>
        <begin position="650"/>
        <end position="673"/>
    </location>
</feature>
<feature type="region of interest" description="Disordered" evidence="4">
    <location>
        <begin position="471"/>
        <end position="599"/>
    </location>
</feature>
<feature type="compositionally biased region" description="Basic and acidic residues" evidence="4">
    <location>
        <begin position="542"/>
        <end position="551"/>
    </location>
</feature>
<feature type="compositionally biased region" description="Polar residues" evidence="4">
    <location>
        <begin position="685"/>
        <end position="696"/>
    </location>
</feature>
<keyword evidence="5" id="KW-1185">Reference proteome</keyword>
<protein>
    <submittedName>
        <fullName evidence="6">Leucine-rich repeat flightless-interacting protein 1 isoform X11</fullName>
    </submittedName>
</protein>
<feature type="compositionally biased region" description="Basic residues" evidence="4">
    <location>
        <begin position="765"/>
        <end position="779"/>
    </location>
</feature>
<dbReference type="AlphaFoldDB" id="A0A6P7QZ56"/>
<feature type="region of interest" description="Disordered" evidence="4">
    <location>
        <begin position="93"/>
        <end position="203"/>
    </location>
</feature>
<dbReference type="RefSeq" id="XP_029329945.1">
    <property type="nucleotide sequence ID" value="XM_029474085.1"/>
</dbReference>
<dbReference type="FunFam" id="1.20.5.4090:FF:000001">
    <property type="entry name" value="leucine-rich repeat flightless-interacting protein 2 isoform X1"/>
    <property type="match status" value="1"/>
</dbReference>
<comment type="similarity">
    <text evidence="1">Belongs to the LRRFIP family.</text>
</comment>
<gene>
    <name evidence="6" type="primary">Lrrfip1</name>
</gene>
<feature type="compositionally biased region" description="Basic and acidic residues" evidence="4">
    <location>
        <begin position="928"/>
        <end position="944"/>
    </location>
</feature>
<evidence type="ECO:0000256" key="2">
    <source>
        <dbReference type="ARBA" id="ARBA00023054"/>
    </source>
</evidence>
<feature type="region of interest" description="Disordered" evidence="4">
    <location>
        <begin position="611"/>
        <end position="944"/>
    </location>
</feature>
<feature type="compositionally biased region" description="Polar residues" evidence="4">
    <location>
        <begin position="724"/>
        <end position="738"/>
    </location>
</feature>
<proteinExistence type="inferred from homology"/>
<evidence type="ECO:0000256" key="1">
    <source>
        <dbReference type="ARBA" id="ARBA00008275"/>
    </source>
</evidence>
<evidence type="ECO:0000313" key="5">
    <source>
        <dbReference type="Proteomes" id="UP000515126"/>
    </source>
</evidence>